<evidence type="ECO:0000313" key="2">
    <source>
        <dbReference type="Proteomes" id="UP001179952"/>
    </source>
</evidence>
<keyword evidence="2" id="KW-1185">Reference proteome</keyword>
<sequence length="201" mass="22314">MELLVVEAAHLLRSTEKQTCRDARGANFEVTSGGTWENHVKRGCRFHPEEDGTLKEVEDHLITGGGARLLAGSCFKDDIEQGGDINGNLLRGLRKSELTGIRGVKVEIILREVGEGSKRGPQTLPTELHEKHSPMKNVTLTNDKKISNFIVSTNIKFGIRNHGESLEEKEMKLCMQTRSSTGGLPIVFEWLEKSTSSAFER</sequence>
<gene>
    <name evidence="1" type="ORF">QJS04_geneDACA019502</name>
</gene>
<organism evidence="1 2">
    <name type="scientific">Acorus gramineus</name>
    <name type="common">Dwarf sweet flag</name>
    <dbReference type="NCBI Taxonomy" id="55184"/>
    <lineage>
        <taxon>Eukaryota</taxon>
        <taxon>Viridiplantae</taxon>
        <taxon>Streptophyta</taxon>
        <taxon>Embryophyta</taxon>
        <taxon>Tracheophyta</taxon>
        <taxon>Spermatophyta</taxon>
        <taxon>Magnoliopsida</taxon>
        <taxon>Liliopsida</taxon>
        <taxon>Acoraceae</taxon>
        <taxon>Acorus</taxon>
    </lineage>
</organism>
<reference evidence="1" key="1">
    <citation type="journal article" date="2023" name="Nat. Commun.">
        <title>Diploid and tetraploid genomes of Acorus and the evolution of monocots.</title>
        <authorList>
            <person name="Ma L."/>
            <person name="Liu K.W."/>
            <person name="Li Z."/>
            <person name="Hsiao Y.Y."/>
            <person name="Qi Y."/>
            <person name="Fu T."/>
            <person name="Tang G.D."/>
            <person name="Zhang D."/>
            <person name="Sun W.H."/>
            <person name="Liu D.K."/>
            <person name="Li Y."/>
            <person name="Chen G.Z."/>
            <person name="Liu X.D."/>
            <person name="Liao X.Y."/>
            <person name="Jiang Y.T."/>
            <person name="Yu X."/>
            <person name="Hao Y."/>
            <person name="Huang J."/>
            <person name="Zhao X.W."/>
            <person name="Ke S."/>
            <person name="Chen Y.Y."/>
            <person name="Wu W.L."/>
            <person name="Hsu J.L."/>
            <person name="Lin Y.F."/>
            <person name="Huang M.D."/>
            <person name="Li C.Y."/>
            <person name="Huang L."/>
            <person name="Wang Z.W."/>
            <person name="Zhao X."/>
            <person name="Zhong W.Y."/>
            <person name="Peng D.H."/>
            <person name="Ahmad S."/>
            <person name="Lan S."/>
            <person name="Zhang J.S."/>
            <person name="Tsai W.C."/>
            <person name="Van de Peer Y."/>
            <person name="Liu Z.J."/>
        </authorList>
    </citation>
    <scope>NUCLEOTIDE SEQUENCE</scope>
    <source>
        <strain evidence="1">SCP</strain>
    </source>
</reference>
<dbReference type="AlphaFoldDB" id="A0AAV9A7R6"/>
<proteinExistence type="predicted"/>
<comment type="caution">
    <text evidence="1">The sequence shown here is derived from an EMBL/GenBank/DDBJ whole genome shotgun (WGS) entry which is preliminary data.</text>
</comment>
<evidence type="ECO:0000313" key="1">
    <source>
        <dbReference type="EMBL" id="KAK1260214.1"/>
    </source>
</evidence>
<protein>
    <submittedName>
        <fullName evidence="1">Uncharacterized protein</fullName>
    </submittedName>
</protein>
<name>A0AAV9A7R6_ACOGR</name>
<reference evidence="1" key="2">
    <citation type="submission" date="2023-06" db="EMBL/GenBank/DDBJ databases">
        <authorList>
            <person name="Ma L."/>
            <person name="Liu K.-W."/>
            <person name="Li Z."/>
            <person name="Hsiao Y.-Y."/>
            <person name="Qi Y."/>
            <person name="Fu T."/>
            <person name="Tang G."/>
            <person name="Zhang D."/>
            <person name="Sun W.-H."/>
            <person name="Liu D.-K."/>
            <person name="Li Y."/>
            <person name="Chen G.-Z."/>
            <person name="Liu X.-D."/>
            <person name="Liao X.-Y."/>
            <person name="Jiang Y.-T."/>
            <person name="Yu X."/>
            <person name="Hao Y."/>
            <person name="Huang J."/>
            <person name="Zhao X.-W."/>
            <person name="Ke S."/>
            <person name="Chen Y.-Y."/>
            <person name="Wu W.-L."/>
            <person name="Hsu J.-L."/>
            <person name="Lin Y.-F."/>
            <person name="Huang M.-D."/>
            <person name="Li C.-Y."/>
            <person name="Huang L."/>
            <person name="Wang Z.-W."/>
            <person name="Zhao X."/>
            <person name="Zhong W.-Y."/>
            <person name="Peng D.-H."/>
            <person name="Ahmad S."/>
            <person name="Lan S."/>
            <person name="Zhang J.-S."/>
            <person name="Tsai W.-C."/>
            <person name="Van De Peer Y."/>
            <person name="Liu Z.-J."/>
        </authorList>
    </citation>
    <scope>NUCLEOTIDE SEQUENCE</scope>
    <source>
        <strain evidence="1">SCP</strain>
        <tissue evidence="1">Leaves</tissue>
    </source>
</reference>
<accession>A0AAV9A7R6</accession>
<dbReference type="EMBL" id="JAUJYN010000011">
    <property type="protein sequence ID" value="KAK1260214.1"/>
    <property type="molecule type" value="Genomic_DNA"/>
</dbReference>
<dbReference type="Proteomes" id="UP001179952">
    <property type="component" value="Unassembled WGS sequence"/>
</dbReference>